<reference evidence="2 3" key="1">
    <citation type="submission" date="2016-11" db="EMBL/GenBank/DDBJ databases">
        <authorList>
            <person name="Jaros S."/>
            <person name="Januszkiewicz K."/>
            <person name="Wedrychowicz H."/>
        </authorList>
    </citation>
    <scope>NUCLEOTIDE SEQUENCE [LARGE SCALE GENOMIC DNA]</scope>
    <source>
        <strain evidence="2 3">DSM 14916</strain>
    </source>
</reference>
<dbReference type="CDD" id="cd04333">
    <property type="entry name" value="ProX_deacylase"/>
    <property type="match status" value="1"/>
</dbReference>
<sequence length="156" mass="15597">MARVRAALRAAGHPDEVLEFPEGTRSAADAAAAVGCSVAQIAKSVIFKGTGPDGAERPVLVVASGAHPVDPARLAALTGLSIGRAEGAWVRQVTGFAIGGVAPLAHATPPVVLVDEALFAHETVWAAAGSPRHVFASTPAALLRMSGGTRAVVAPG</sequence>
<dbReference type="InterPro" id="IPR036754">
    <property type="entry name" value="YbaK/aa-tRNA-synt-asso_dom_sf"/>
</dbReference>
<dbReference type="Pfam" id="PF04073">
    <property type="entry name" value="tRNA_edit"/>
    <property type="match status" value="1"/>
</dbReference>
<dbReference type="PANTHER" id="PTHR30411">
    <property type="entry name" value="CYTOPLASMIC PROTEIN"/>
    <property type="match status" value="1"/>
</dbReference>
<organism evidence="2 3">
    <name type="scientific">Muricoccus roseus</name>
    <dbReference type="NCBI Taxonomy" id="198092"/>
    <lineage>
        <taxon>Bacteria</taxon>
        <taxon>Pseudomonadati</taxon>
        <taxon>Pseudomonadota</taxon>
        <taxon>Alphaproteobacteria</taxon>
        <taxon>Acetobacterales</taxon>
        <taxon>Roseomonadaceae</taxon>
        <taxon>Muricoccus</taxon>
    </lineage>
</organism>
<dbReference type="GO" id="GO:0002161">
    <property type="term" value="F:aminoacyl-tRNA deacylase activity"/>
    <property type="evidence" value="ECO:0007669"/>
    <property type="project" value="InterPro"/>
</dbReference>
<dbReference type="EMBL" id="FQZF01000008">
    <property type="protein sequence ID" value="SHJ08236.1"/>
    <property type="molecule type" value="Genomic_DNA"/>
</dbReference>
<evidence type="ECO:0000313" key="2">
    <source>
        <dbReference type="EMBL" id="SHJ08236.1"/>
    </source>
</evidence>
<evidence type="ECO:0000259" key="1">
    <source>
        <dbReference type="Pfam" id="PF04073"/>
    </source>
</evidence>
<dbReference type="AlphaFoldDB" id="A0A1M6GE71"/>
<name>A0A1M6GE71_9PROT</name>
<gene>
    <name evidence="2" type="ORF">SAMN02745194_01718</name>
</gene>
<accession>A0A1M6GE71</accession>
<feature type="domain" description="YbaK/aminoacyl-tRNA synthetase-associated" evidence="1">
    <location>
        <begin position="22"/>
        <end position="144"/>
    </location>
</feature>
<dbReference type="SUPFAM" id="SSF55826">
    <property type="entry name" value="YbaK/ProRS associated domain"/>
    <property type="match status" value="1"/>
</dbReference>
<dbReference type="PANTHER" id="PTHR30411:SF1">
    <property type="entry name" value="CYTOPLASMIC PROTEIN"/>
    <property type="match status" value="1"/>
</dbReference>
<dbReference type="STRING" id="198092.SAMN02745194_01718"/>
<protein>
    <submittedName>
        <fullName evidence="2">Cys-tRNA(Pro) deacylase, prolyl-tRNA editing enzyme YbaK/EbsC</fullName>
    </submittedName>
</protein>
<dbReference type="Proteomes" id="UP000184387">
    <property type="component" value="Unassembled WGS sequence"/>
</dbReference>
<proteinExistence type="predicted"/>
<dbReference type="InterPro" id="IPR007214">
    <property type="entry name" value="YbaK/aa-tRNA-synth-assoc-dom"/>
</dbReference>
<evidence type="ECO:0000313" key="3">
    <source>
        <dbReference type="Proteomes" id="UP000184387"/>
    </source>
</evidence>
<dbReference type="Gene3D" id="3.90.960.10">
    <property type="entry name" value="YbaK/aminoacyl-tRNA synthetase-associated domain"/>
    <property type="match status" value="1"/>
</dbReference>
<keyword evidence="3" id="KW-1185">Reference proteome</keyword>